<accession>A0A6G1KUC0</accession>
<feature type="compositionally biased region" description="Acidic residues" evidence="2">
    <location>
        <begin position="130"/>
        <end position="147"/>
    </location>
</feature>
<gene>
    <name evidence="3" type="ORF">EJ03DRAFT_355969</name>
</gene>
<protein>
    <submittedName>
        <fullName evidence="3">Uncharacterized protein</fullName>
    </submittedName>
</protein>
<evidence type="ECO:0000313" key="3">
    <source>
        <dbReference type="EMBL" id="KAF2764231.1"/>
    </source>
</evidence>
<reference evidence="3" key="1">
    <citation type="journal article" date="2020" name="Stud. Mycol.">
        <title>101 Dothideomycetes genomes: a test case for predicting lifestyles and emergence of pathogens.</title>
        <authorList>
            <person name="Haridas S."/>
            <person name="Albert R."/>
            <person name="Binder M."/>
            <person name="Bloem J."/>
            <person name="Labutti K."/>
            <person name="Salamov A."/>
            <person name="Andreopoulos B."/>
            <person name="Baker S."/>
            <person name="Barry K."/>
            <person name="Bills G."/>
            <person name="Bluhm B."/>
            <person name="Cannon C."/>
            <person name="Castanera R."/>
            <person name="Culley D."/>
            <person name="Daum C."/>
            <person name="Ezra D."/>
            <person name="Gonzalez J."/>
            <person name="Henrissat B."/>
            <person name="Kuo A."/>
            <person name="Liang C."/>
            <person name="Lipzen A."/>
            <person name="Lutzoni F."/>
            <person name="Magnuson J."/>
            <person name="Mondo S."/>
            <person name="Nolan M."/>
            <person name="Ohm R."/>
            <person name="Pangilinan J."/>
            <person name="Park H.-J."/>
            <person name="Ramirez L."/>
            <person name="Alfaro M."/>
            <person name="Sun H."/>
            <person name="Tritt A."/>
            <person name="Yoshinaga Y."/>
            <person name="Zwiers L.-H."/>
            <person name="Turgeon B."/>
            <person name="Goodwin S."/>
            <person name="Spatafora J."/>
            <person name="Crous P."/>
            <person name="Grigoriev I."/>
        </authorList>
    </citation>
    <scope>NUCLEOTIDE SEQUENCE</scope>
    <source>
        <strain evidence="3">CBS 116005</strain>
    </source>
</reference>
<feature type="coiled-coil region" evidence="1">
    <location>
        <begin position="60"/>
        <end position="94"/>
    </location>
</feature>
<evidence type="ECO:0000256" key="1">
    <source>
        <dbReference type="SAM" id="Coils"/>
    </source>
</evidence>
<feature type="compositionally biased region" description="Basic and acidic residues" evidence="2">
    <location>
        <begin position="148"/>
        <end position="157"/>
    </location>
</feature>
<dbReference type="AlphaFoldDB" id="A0A6G1KUC0"/>
<evidence type="ECO:0000256" key="2">
    <source>
        <dbReference type="SAM" id="MobiDB-lite"/>
    </source>
</evidence>
<keyword evidence="1" id="KW-0175">Coiled coil</keyword>
<organism evidence="3 4">
    <name type="scientific">Teratosphaeria nubilosa</name>
    <dbReference type="NCBI Taxonomy" id="161662"/>
    <lineage>
        <taxon>Eukaryota</taxon>
        <taxon>Fungi</taxon>
        <taxon>Dikarya</taxon>
        <taxon>Ascomycota</taxon>
        <taxon>Pezizomycotina</taxon>
        <taxon>Dothideomycetes</taxon>
        <taxon>Dothideomycetidae</taxon>
        <taxon>Mycosphaerellales</taxon>
        <taxon>Teratosphaeriaceae</taxon>
        <taxon>Teratosphaeria</taxon>
    </lineage>
</organism>
<dbReference type="EMBL" id="ML995933">
    <property type="protein sequence ID" value="KAF2764231.1"/>
    <property type="molecule type" value="Genomic_DNA"/>
</dbReference>
<sequence length="274" mass="30595">MSAAALQSAYETASARSASLAEDLQTLLGPDMAFRRSRVWESGQELGHLSARSGLLPDVVRAAQRRHQLAQEALTLLERRVQSLIREVDRANQETTRAWDALWMARCAAPEEFGMPRNHGAGRPETPRENDEEEEDWDDDDDDEEMRDAEQESEFRSRWTHNGGPSPSAYLDLAAQSLADYTTLTTFPDPPATPCSNPSCHSTAQDRALRACPCNIQALFGSLSARELRAWRVRFHPDRFAVVPEGAERAEMQRKAQEVFVVVDGLFQGGRGRG</sequence>
<dbReference type="Proteomes" id="UP000799436">
    <property type="component" value="Unassembled WGS sequence"/>
</dbReference>
<proteinExistence type="predicted"/>
<keyword evidence="4" id="KW-1185">Reference proteome</keyword>
<feature type="region of interest" description="Disordered" evidence="2">
    <location>
        <begin position="113"/>
        <end position="163"/>
    </location>
</feature>
<name>A0A6G1KUC0_9PEZI</name>
<dbReference type="OrthoDB" id="4764735at2759"/>
<evidence type="ECO:0000313" key="4">
    <source>
        <dbReference type="Proteomes" id="UP000799436"/>
    </source>
</evidence>